<keyword evidence="4 10" id="KW-0812">Transmembrane</keyword>
<evidence type="ECO:0000256" key="4">
    <source>
        <dbReference type="ARBA" id="ARBA00022692"/>
    </source>
</evidence>
<dbReference type="OMA" id="RICTIAI"/>
<dbReference type="Proteomes" id="UP000195402">
    <property type="component" value="Unassembled WGS sequence"/>
</dbReference>
<feature type="transmembrane region" description="Helical" evidence="10">
    <location>
        <begin position="147"/>
        <end position="167"/>
    </location>
</feature>
<comment type="subcellular location">
    <subcellularLocation>
        <location evidence="1">Membrane</location>
        <topology evidence="1">Multi-pass membrane protein</topology>
    </subcellularLocation>
</comment>
<keyword evidence="3" id="KW-0813">Transport</keyword>
<evidence type="ECO:0000256" key="6">
    <source>
        <dbReference type="ARBA" id="ARBA00023065"/>
    </source>
</evidence>
<proteinExistence type="inferred from homology"/>
<feature type="region of interest" description="Disordered" evidence="9">
    <location>
        <begin position="466"/>
        <end position="488"/>
    </location>
</feature>
<evidence type="ECO:0000256" key="5">
    <source>
        <dbReference type="ARBA" id="ARBA00022989"/>
    </source>
</evidence>
<dbReference type="OrthoDB" id="68611at2759"/>
<sequence>MVNEKETSGGLELKANVIDGSSKISVPESGPIRSTWLGLAGLVLRLISKVRKFFEKAWSVGVDDPRKVIHCFKVGLALTVVSLFYYMRPLHQGLGGNAMWAVLTVVVVFEYTVGATLYKSLNRAAGTLLAGALAVGVHWFASQSGETFEAIILRTSVFLLASAATFSRFIPVVKARFDYGAMIFILTFSLVSVSAYRVDKLFDLAHQRFSTVAIGIFMCVLIGILICPVWAGQDLHLLIVRNMEKIANSLDGCVSEYYSSTVIDDDEEYSKKIKGYKCVLNSKGSEESLANLARWEPPHGRFSFRHPWNQYLKIGSLIRNCAYCIEALNGCIYSEIQAHELIKKHLSSHCMRLSSNSSTVLKELAVITKTMKKSSTIDVSVAEMNSAVQDLQNALKMNFLPTQLIPSLLTSVEETRDLILTMATTSVPVLLEVLPLVTVTSLLIEISARIGEIVYAVEELASMTGFTKPAGDENKNRQNKPVNSDDKGVVQETMKALQQV</sequence>
<dbReference type="InParanoid" id="A0A200QWA3"/>
<keyword evidence="12" id="KW-1185">Reference proteome</keyword>
<accession>A0A200QWA3</accession>
<evidence type="ECO:0000256" key="3">
    <source>
        <dbReference type="ARBA" id="ARBA00022448"/>
    </source>
</evidence>
<dbReference type="PANTHER" id="PTHR31086">
    <property type="entry name" value="ALUMINUM-ACTIVATED MALATE TRANSPORTER 10"/>
    <property type="match status" value="1"/>
</dbReference>
<evidence type="ECO:0000256" key="10">
    <source>
        <dbReference type="SAM" id="Phobius"/>
    </source>
</evidence>
<organism evidence="11 12">
    <name type="scientific">Macleaya cordata</name>
    <name type="common">Five-seeded plume-poppy</name>
    <name type="synonym">Bocconia cordata</name>
    <dbReference type="NCBI Taxonomy" id="56857"/>
    <lineage>
        <taxon>Eukaryota</taxon>
        <taxon>Viridiplantae</taxon>
        <taxon>Streptophyta</taxon>
        <taxon>Embryophyta</taxon>
        <taxon>Tracheophyta</taxon>
        <taxon>Spermatophyta</taxon>
        <taxon>Magnoliopsida</taxon>
        <taxon>Ranunculales</taxon>
        <taxon>Papaveraceae</taxon>
        <taxon>Papaveroideae</taxon>
        <taxon>Macleaya</taxon>
    </lineage>
</organism>
<dbReference type="InterPro" id="IPR020966">
    <property type="entry name" value="ALMT"/>
</dbReference>
<dbReference type="GO" id="GO:0015743">
    <property type="term" value="P:malate transport"/>
    <property type="evidence" value="ECO:0007669"/>
    <property type="project" value="InterPro"/>
</dbReference>
<dbReference type="STRING" id="56857.A0A200QWA3"/>
<feature type="transmembrane region" description="Helical" evidence="10">
    <location>
        <begin position="209"/>
        <end position="231"/>
    </location>
</feature>
<dbReference type="GO" id="GO:0034220">
    <property type="term" value="P:monoatomic ion transmembrane transport"/>
    <property type="evidence" value="ECO:0007669"/>
    <property type="project" value="UniProtKB-KW"/>
</dbReference>
<keyword evidence="8" id="KW-0407">Ion channel</keyword>
<dbReference type="GO" id="GO:0016020">
    <property type="term" value="C:membrane"/>
    <property type="evidence" value="ECO:0007669"/>
    <property type="project" value="UniProtKB-SubCell"/>
</dbReference>
<evidence type="ECO:0000313" key="11">
    <source>
        <dbReference type="EMBL" id="OVA14746.1"/>
    </source>
</evidence>
<dbReference type="Pfam" id="PF11744">
    <property type="entry name" value="ALMT"/>
    <property type="match status" value="1"/>
</dbReference>
<evidence type="ECO:0000313" key="12">
    <source>
        <dbReference type="Proteomes" id="UP000195402"/>
    </source>
</evidence>
<feature type="transmembrane region" description="Helical" evidence="10">
    <location>
        <begin position="68"/>
        <end position="86"/>
    </location>
</feature>
<keyword evidence="7 10" id="KW-0472">Membrane</keyword>
<evidence type="ECO:0000256" key="7">
    <source>
        <dbReference type="ARBA" id="ARBA00023136"/>
    </source>
</evidence>
<reference evidence="11 12" key="1">
    <citation type="journal article" date="2017" name="Mol. Plant">
        <title>The Genome of Medicinal Plant Macleaya cordata Provides New Insights into Benzylisoquinoline Alkaloids Metabolism.</title>
        <authorList>
            <person name="Liu X."/>
            <person name="Liu Y."/>
            <person name="Huang P."/>
            <person name="Ma Y."/>
            <person name="Qing Z."/>
            <person name="Tang Q."/>
            <person name="Cao H."/>
            <person name="Cheng P."/>
            <person name="Zheng Y."/>
            <person name="Yuan Z."/>
            <person name="Zhou Y."/>
            <person name="Liu J."/>
            <person name="Tang Z."/>
            <person name="Zhuo Y."/>
            <person name="Zhang Y."/>
            <person name="Yu L."/>
            <person name="Huang J."/>
            <person name="Yang P."/>
            <person name="Peng Q."/>
            <person name="Zhang J."/>
            <person name="Jiang W."/>
            <person name="Zhang Z."/>
            <person name="Lin K."/>
            <person name="Ro D.K."/>
            <person name="Chen X."/>
            <person name="Xiong X."/>
            <person name="Shang Y."/>
            <person name="Huang S."/>
            <person name="Zeng J."/>
        </authorList>
    </citation>
    <scope>NUCLEOTIDE SEQUENCE [LARGE SCALE GENOMIC DNA]</scope>
    <source>
        <strain evidence="12">cv. BLH2017</strain>
        <tissue evidence="11">Root</tissue>
    </source>
</reference>
<gene>
    <name evidence="11" type="ORF">BVC80_1819g69</name>
</gene>
<keyword evidence="5 10" id="KW-1133">Transmembrane helix</keyword>
<comment type="caution">
    <text evidence="11">The sequence shown here is derived from an EMBL/GenBank/DDBJ whole genome shotgun (WGS) entry which is preliminary data.</text>
</comment>
<feature type="transmembrane region" description="Helical" evidence="10">
    <location>
        <begin position="124"/>
        <end position="141"/>
    </location>
</feature>
<comment type="similarity">
    <text evidence="2">Belongs to the aromatic acid exporter (TC 2.A.85) family.</text>
</comment>
<name>A0A200QWA3_MACCD</name>
<dbReference type="EMBL" id="MVGT01001025">
    <property type="protein sequence ID" value="OVA14746.1"/>
    <property type="molecule type" value="Genomic_DNA"/>
</dbReference>
<feature type="transmembrane region" description="Helical" evidence="10">
    <location>
        <begin position="179"/>
        <end position="197"/>
    </location>
</feature>
<dbReference type="AlphaFoldDB" id="A0A200QWA3"/>
<feature type="transmembrane region" description="Helical" evidence="10">
    <location>
        <begin position="98"/>
        <end position="117"/>
    </location>
</feature>
<evidence type="ECO:0000256" key="1">
    <source>
        <dbReference type="ARBA" id="ARBA00004141"/>
    </source>
</evidence>
<evidence type="ECO:0000256" key="8">
    <source>
        <dbReference type="ARBA" id="ARBA00023303"/>
    </source>
</evidence>
<evidence type="ECO:0000256" key="2">
    <source>
        <dbReference type="ARBA" id="ARBA00007079"/>
    </source>
</evidence>
<keyword evidence="6" id="KW-0406">Ion transport</keyword>
<protein>
    <submittedName>
        <fullName evidence="11">Aluminum-activated malate transporter</fullName>
    </submittedName>
</protein>
<evidence type="ECO:0000256" key="9">
    <source>
        <dbReference type="SAM" id="MobiDB-lite"/>
    </source>
</evidence>